<keyword evidence="8" id="KW-1185">Reference proteome</keyword>
<dbReference type="STRING" id="1423783.FC50_GL001476"/>
<dbReference type="GO" id="GO:0005737">
    <property type="term" value="C:cytoplasm"/>
    <property type="evidence" value="ECO:0007669"/>
    <property type="project" value="TreeGrafter"/>
</dbReference>
<gene>
    <name evidence="7" type="ORF">FC50_GL001476</name>
</gene>
<dbReference type="PANTHER" id="PTHR43758">
    <property type="entry name" value="7,8-DIHYDRO-8-OXOGUANINE TRIPHOSPHATASE"/>
    <property type="match status" value="1"/>
</dbReference>
<dbReference type="InterPro" id="IPR000086">
    <property type="entry name" value="NUDIX_hydrolase_dom"/>
</dbReference>
<comment type="caution">
    <text evidence="7">The sequence shown here is derived from an EMBL/GenBank/DDBJ whole genome shotgun (WGS) entry which is preliminary data.</text>
</comment>
<dbReference type="GO" id="GO:0046872">
    <property type="term" value="F:metal ion binding"/>
    <property type="evidence" value="ECO:0007669"/>
    <property type="project" value="UniProtKB-KW"/>
</dbReference>
<dbReference type="InterPro" id="IPR015797">
    <property type="entry name" value="NUDIX_hydrolase-like_dom_sf"/>
</dbReference>
<dbReference type="PANTHER" id="PTHR43758:SF2">
    <property type="entry name" value="OXIDIZED PURINE NUCLEOSIDE TRIPHOSPHATE HYDROLASE"/>
    <property type="match status" value="1"/>
</dbReference>
<keyword evidence="5" id="KW-0460">Magnesium</keyword>
<sequence>MKEYTVIALRTPQGVVGINRRKPPFRGMWNLIGGKVEPDETQQHGAMRETFEETGVELPEAAFDFVGTMDWVIDGQKSGVMYLYLADTDDQLRLPRNTREGILAALEPEWVTLPDNQGVVPDLQPLLPLMLREHGLNLEARYRGDELISVQAK</sequence>
<dbReference type="Pfam" id="PF00293">
    <property type="entry name" value="NUDIX"/>
    <property type="match status" value="1"/>
</dbReference>
<evidence type="ECO:0000256" key="1">
    <source>
        <dbReference type="ARBA" id="ARBA00001946"/>
    </source>
</evidence>
<evidence type="ECO:0000256" key="5">
    <source>
        <dbReference type="ARBA" id="ARBA00022842"/>
    </source>
</evidence>
<dbReference type="PATRIC" id="fig|1423783.4.peg.1518"/>
<keyword evidence="3" id="KW-0479">Metal-binding</keyword>
<evidence type="ECO:0000313" key="8">
    <source>
        <dbReference type="Proteomes" id="UP000051922"/>
    </source>
</evidence>
<organism evidence="7 8">
    <name type="scientific">Lacticaseibacillus pantheris DSM 15945 = JCM 12539 = NBRC 106106</name>
    <dbReference type="NCBI Taxonomy" id="1423783"/>
    <lineage>
        <taxon>Bacteria</taxon>
        <taxon>Bacillati</taxon>
        <taxon>Bacillota</taxon>
        <taxon>Bacilli</taxon>
        <taxon>Lactobacillales</taxon>
        <taxon>Lactobacillaceae</taxon>
        <taxon>Lacticaseibacillus</taxon>
    </lineage>
</organism>
<feature type="domain" description="Nudix hydrolase" evidence="6">
    <location>
        <begin position="1"/>
        <end position="132"/>
    </location>
</feature>
<dbReference type="RefSeq" id="WP_056956820.1">
    <property type="nucleotide sequence ID" value="NZ_AZFJ01000049.1"/>
</dbReference>
<dbReference type="Proteomes" id="UP000051922">
    <property type="component" value="Unassembled WGS sequence"/>
</dbReference>
<protein>
    <recommendedName>
        <fullName evidence="6">Nudix hydrolase domain-containing protein</fullName>
    </recommendedName>
</protein>
<evidence type="ECO:0000256" key="4">
    <source>
        <dbReference type="ARBA" id="ARBA00022801"/>
    </source>
</evidence>
<keyword evidence="4" id="KW-0378">Hydrolase</keyword>
<name>A0A0R1TXR5_9LACO</name>
<accession>A0A0R1TXR5</accession>
<proteinExistence type="inferred from homology"/>
<dbReference type="Gene3D" id="3.90.79.10">
    <property type="entry name" value="Nucleoside Triphosphate Pyrophosphohydrolase"/>
    <property type="match status" value="1"/>
</dbReference>
<dbReference type="PROSITE" id="PS51462">
    <property type="entry name" value="NUDIX"/>
    <property type="match status" value="1"/>
</dbReference>
<dbReference type="EMBL" id="AZFJ01000049">
    <property type="protein sequence ID" value="KRL86064.1"/>
    <property type="molecule type" value="Genomic_DNA"/>
</dbReference>
<comment type="cofactor">
    <cofactor evidence="1">
        <name>Mg(2+)</name>
        <dbReference type="ChEBI" id="CHEBI:18420"/>
    </cofactor>
</comment>
<dbReference type="InterPro" id="IPR020084">
    <property type="entry name" value="NUDIX_hydrolase_CS"/>
</dbReference>
<evidence type="ECO:0000313" key="7">
    <source>
        <dbReference type="EMBL" id="KRL86064.1"/>
    </source>
</evidence>
<dbReference type="SUPFAM" id="SSF55811">
    <property type="entry name" value="Nudix"/>
    <property type="match status" value="1"/>
</dbReference>
<reference evidence="7 8" key="1">
    <citation type="journal article" date="2015" name="Genome Announc.">
        <title>Expanding the biotechnology potential of lactobacilli through comparative genomics of 213 strains and associated genera.</title>
        <authorList>
            <person name="Sun Z."/>
            <person name="Harris H.M."/>
            <person name="McCann A."/>
            <person name="Guo C."/>
            <person name="Argimon S."/>
            <person name="Zhang W."/>
            <person name="Yang X."/>
            <person name="Jeffery I.B."/>
            <person name="Cooney J.C."/>
            <person name="Kagawa T.F."/>
            <person name="Liu W."/>
            <person name="Song Y."/>
            <person name="Salvetti E."/>
            <person name="Wrobel A."/>
            <person name="Rasinkangas P."/>
            <person name="Parkhill J."/>
            <person name="Rea M.C."/>
            <person name="O'Sullivan O."/>
            <person name="Ritari J."/>
            <person name="Douillard F.P."/>
            <person name="Paul Ross R."/>
            <person name="Yang R."/>
            <person name="Briner A.E."/>
            <person name="Felis G.E."/>
            <person name="de Vos W.M."/>
            <person name="Barrangou R."/>
            <person name="Klaenhammer T.R."/>
            <person name="Caufield P.W."/>
            <person name="Cui Y."/>
            <person name="Zhang H."/>
            <person name="O'Toole P.W."/>
        </authorList>
    </citation>
    <scope>NUCLEOTIDE SEQUENCE [LARGE SCALE GENOMIC DNA]</scope>
    <source>
        <strain evidence="7 8">DSM 15945</strain>
    </source>
</reference>
<dbReference type="PROSITE" id="PS00893">
    <property type="entry name" value="NUDIX_BOX"/>
    <property type="match status" value="1"/>
</dbReference>
<evidence type="ECO:0000256" key="2">
    <source>
        <dbReference type="ARBA" id="ARBA00005582"/>
    </source>
</evidence>
<evidence type="ECO:0000259" key="6">
    <source>
        <dbReference type="PROSITE" id="PS51462"/>
    </source>
</evidence>
<dbReference type="AlphaFoldDB" id="A0A0R1TXR5"/>
<dbReference type="OrthoDB" id="9804563at2"/>
<evidence type="ECO:0000256" key="3">
    <source>
        <dbReference type="ARBA" id="ARBA00022723"/>
    </source>
</evidence>
<comment type="similarity">
    <text evidence="2">Belongs to the Nudix hydrolase family.</text>
</comment>
<dbReference type="GO" id="GO:0016818">
    <property type="term" value="F:hydrolase activity, acting on acid anhydrides, in phosphorus-containing anhydrides"/>
    <property type="evidence" value="ECO:0007669"/>
    <property type="project" value="TreeGrafter"/>
</dbReference>